<dbReference type="PANTHER" id="PTHR46577:SF2">
    <property type="entry name" value="TRANSCRIPTIONAL REGULATORY PROTEIN"/>
    <property type="match status" value="1"/>
</dbReference>
<evidence type="ECO:0000256" key="1">
    <source>
        <dbReference type="ARBA" id="ARBA00005384"/>
    </source>
</evidence>
<reference evidence="8 9" key="1">
    <citation type="submission" date="2018-06" db="EMBL/GenBank/DDBJ databases">
        <title>Marinomonas sp. YLB-05 draft genome sequence.</title>
        <authorList>
            <person name="Yu L."/>
            <person name="Tang X."/>
        </authorList>
    </citation>
    <scope>NUCLEOTIDE SEQUENCE [LARGE SCALE GENOMIC DNA]</scope>
    <source>
        <strain evidence="8 9">YLB-05</strain>
    </source>
</reference>
<dbReference type="InterPro" id="IPR000524">
    <property type="entry name" value="Tscrpt_reg_HTH_GntR"/>
</dbReference>
<dbReference type="PANTHER" id="PTHR46577">
    <property type="entry name" value="HTH-TYPE TRANSCRIPTIONAL REGULATORY PROTEIN GABR"/>
    <property type="match status" value="1"/>
</dbReference>
<keyword evidence="4" id="KW-0238">DNA-binding</keyword>
<evidence type="ECO:0000256" key="5">
    <source>
        <dbReference type="ARBA" id="ARBA00023163"/>
    </source>
</evidence>
<dbReference type="InterPro" id="IPR036390">
    <property type="entry name" value="WH_DNA-bd_sf"/>
</dbReference>
<feature type="compositionally biased region" description="Polar residues" evidence="6">
    <location>
        <begin position="491"/>
        <end position="509"/>
    </location>
</feature>
<dbReference type="SUPFAM" id="SSF46785">
    <property type="entry name" value="Winged helix' DNA-binding domain"/>
    <property type="match status" value="1"/>
</dbReference>
<dbReference type="Proteomes" id="UP000254326">
    <property type="component" value="Unassembled WGS sequence"/>
</dbReference>
<organism evidence="8 9">
    <name type="scientific">Marinomonas piezotolerans</name>
    <dbReference type="NCBI Taxonomy" id="2213058"/>
    <lineage>
        <taxon>Bacteria</taxon>
        <taxon>Pseudomonadati</taxon>
        <taxon>Pseudomonadota</taxon>
        <taxon>Gammaproteobacteria</taxon>
        <taxon>Oceanospirillales</taxon>
        <taxon>Oceanospirillaceae</taxon>
        <taxon>Marinomonas</taxon>
    </lineage>
</organism>
<dbReference type="EMBL" id="QKRA01000002">
    <property type="protein sequence ID" value="RDL44903.1"/>
    <property type="molecule type" value="Genomic_DNA"/>
</dbReference>
<dbReference type="CDD" id="cd07377">
    <property type="entry name" value="WHTH_GntR"/>
    <property type="match status" value="1"/>
</dbReference>
<keyword evidence="9" id="KW-1185">Reference proteome</keyword>
<dbReference type="RefSeq" id="WP_115466941.1">
    <property type="nucleotide sequence ID" value="NZ_QKRA01000002.1"/>
</dbReference>
<dbReference type="InterPro" id="IPR015421">
    <property type="entry name" value="PyrdxlP-dep_Trfase_major"/>
</dbReference>
<dbReference type="InterPro" id="IPR051446">
    <property type="entry name" value="HTH_trans_reg/aminotransferase"/>
</dbReference>
<dbReference type="SUPFAM" id="SSF53383">
    <property type="entry name" value="PLP-dependent transferases"/>
    <property type="match status" value="1"/>
</dbReference>
<name>A0A370UAT8_9GAMM</name>
<keyword evidence="2" id="KW-0663">Pyridoxal phosphate</keyword>
<gene>
    <name evidence="8" type="ORF">DN730_04605</name>
</gene>
<comment type="similarity">
    <text evidence="1">In the C-terminal section; belongs to the class-I pyridoxal-phosphate-dependent aminotransferase family.</text>
</comment>
<comment type="caution">
    <text evidence="8">The sequence shown here is derived from an EMBL/GenBank/DDBJ whole genome shotgun (WGS) entry which is preliminary data.</text>
</comment>
<dbReference type="OrthoDB" id="9804020at2"/>
<dbReference type="GO" id="GO:0008483">
    <property type="term" value="F:transaminase activity"/>
    <property type="evidence" value="ECO:0007669"/>
    <property type="project" value="UniProtKB-KW"/>
</dbReference>
<keyword evidence="8" id="KW-0032">Aminotransferase</keyword>
<dbReference type="InterPro" id="IPR036388">
    <property type="entry name" value="WH-like_DNA-bd_sf"/>
</dbReference>
<evidence type="ECO:0000313" key="9">
    <source>
        <dbReference type="Proteomes" id="UP000254326"/>
    </source>
</evidence>
<accession>A0A370UAT8</accession>
<evidence type="ECO:0000313" key="8">
    <source>
        <dbReference type="EMBL" id="RDL44903.1"/>
    </source>
</evidence>
<dbReference type="Pfam" id="PF00392">
    <property type="entry name" value="GntR"/>
    <property type="match status" value="1"/>
</dbReference>
<keyword evidence="8" id="KW-0808">Transferase</keyword>
<dbReference type="InterPro" id="IPR015424">
    <property type="entry name" value="PyrdxlP-dep_Trfase"/>
</dbReference>
<evidence type="ECO:0000256" key="4">
    <source>
        <dbReference type="ARBA" id="ARBA00023125"/>
    </source>
</evidence>
<dbReference type="SMART" id="SM00345">
    <property type="entry name" value="HTH_GNTR"/>
    <property type="match status" value="1"/>
</dbReference>
<keyword evidence="3" id="KW-0805">Transcription regulation</keyword>
<evidence type="ECO:0000256" key="2">
    <source>
        <dbReference type="ARBA" id="ARBA00022898"/>
    </source>
</evidence>
<evidence type="ECO:0000256" key="3">
    <source>
        <dbReference type="ARBA" id="ARBA00023015"/>
    </source>
</evidence>
<keyword evidence="5" id="KW-0804">Transcription</keyword>
<evidence type="ECO:0000259" key="7">
    <source>
        <dbReference type="PROSITE" id="PS50949"/>
    </source>
</evidence>
<dbReference type="GO" id="GO:0003700">
    <property type="term" value="F:DNA-binding transcription factor activity"/>
    <property type="evidence" value="ECO:0007669"/>
    <property type="project" value="InterPro"/>
</dbReference>
<proteinExistence type="inferred from homology"/>
<dbReference type="PROSITE" id="PS50949">
    <property type="entry name" value="HTH_GNTR"/>
    <property type="match status" value="1"/>
</dbReference>
<dbReference type="AlphaFoldDB" id="A0A370UAT8"/>
<protein>
    <submittedName>
        <fullName evidence="8">PLP-dependent aminotransferase family protein</fullName>
    </submittedName>
</protein>
<feature type="domain" description="HTH gntR-type" evidence="7">
    <location>
        <begin position="3"/>
        <end position="71"/>
    </location>
</feature>
<dbReference type="Gene3D" id="3.40.640.10">
    <property type="entry name" value="Type I PLP-dependent aspartate aminotransferase-like (Major domain)"/>
    <property type="match status" value="1"/>
</dbReference>
<dbReference type="Gene3D" id="1.10.10.10">
    <property type="entry name" value="Winged helix-like DNA-binding domain superfamily/Winged helix DNA-binding domain"/>
    <property type="match status" value="1"/>
</dbReference>
<evidence type="ECO:0000256" key="6">
    <source>
        <dbReference type="SAM" id="MobiDB-lite"/>
    </source>
</evidence>
<dbReference type="GO" id="GO:0003677">
    <property type="term" value="F:DNA binding"/>
    <property type="evidence" value="ECO:0007669"/>
    <property type="project" value="UniProtKB-KW"/>
</dbReference>
<sequence length="522" mass="57162">MADFLYKGVVDWFLAQMSQGELAPGDKMPSLRKLAKQLELSLNTVIHGYELLVEEGWIESRPKSGYFVCHKVTSRAAHVLAGDAVCEFAETGQKVAWAALSHRAALVDQSDVFLNPSQRTGEPDLPIVGKGHISVREAVSEHLRKVAISVHPSHIWLSRSPLALFTQAIQTLTQSGDNVLVMTPCDPRLTATLMSLGRRVLTLASGEHGVDLDEVVRCLRDDQIALVVLPSQFSFPTGIEISNLSLRRWMAILKQVNIPAIEWDMTSQLSYKASTLMTYKSLDEQNLVVYIGGVESKGVDRNAAWCLIGQYKTLEGALLSADIALSDPQQQALLDALQPTQKNSLVRRSRQIWALAERAKSIIEKALDNAISFAQSKGGLALWVQFDVALTEPQTTQLLAKHRHGVVPGHLLSAQLDADKWLAINVTYDQLEALASLLREFVGGSKKTVNAPSLDDLDTNDLSDVSVEVLEANDALSEKAAGNLASAELVESSNDEPSTQQEKASQETVYNPMLDLINHDFG</sequence>
<feature type="region of interest" description="Disordered" evidence="6">
    <location>
        <begin position="486"/>
        <end position="509"/>
    </location>
</feature>